<keyword evidence="3" id="KW-1185">Reference proteome</keyword>
<dbReference type="Proteomes" id="UP000295689">
    <property type="component" value="Unassembled WGS sequence"/>
</dbReference>
<dbReference type="InterPro" id="IPR036812">
    <property type="entry name" value="NAD(P)_OxRdtase_dom_sf"/>
</dbReference>
<protein>
    <submittedName>
        <fullName evidence="2">Aryl-alcohol dehydrogenase-like predicted oxidoreductase</fullName>
    </submittedName>
</protein>
<dbReference type="InterPro" id="IPR053135">
    <property type="entry name" value="AKR2_Oxidoreductase"/>
</dbReference>
<proteinExistence type="predicted"/>
<dbReference type="RefSeq" id="WP_132008781.1">
    <property type="nucleotide sequence ID" value="NZ_JABUHM010000008.1"/>
</dbReference>
<feature type="domain" description="NADP-dependent oxidoreductase" evidence="1">
    <location>
        <begin position="16"/>
        <end position="294"/>
    </location>
</feature>
<dbReference type="EMBL" id="SLVV01000009">
    <property type="protein sequence ID" value="TCN22967.1"/>
    <property type="molecule type" value="Genomic_DNA"/>
</dbReference>
<reference evidence="2 3" key="1">
    <citation type="journal article" date="2015" name="Stand. Genomic Sci.">
        <title>Genomic Encyclopedia of Bacterial and Archaeal Type Strains, Phase III: the genomes of soil and plant-associated and newly described type strains.</title>
        <authorList>
            <person name="Whitman W.B."/>
            <person name="Woyke T."/>
            <person name="Klenk H.P."/>
            <person name="Zhou Y."/>
            <person name="Lilburn T.G."/>
            <person name="Beck B.J."/>
            <person name="De Vos P."/>
            <person name="Vandamme P."/>
            <person name="Eisen J.A."/>
            <person name="Garrity G."/>
            <person name="Hugenholtz P."/>
            <person name="Kyrpides N.C."/>
        </authorList>
    </citation>
    <scope>NUCLEOTIDE SEQUENCE [LARGE SCALE GENOMIC DNA]</scope>
    <source>
        <strain evidence="2 3">CV53</strain>
    </source>
</reference>
<evidence type="ECO:0000313" key="3">
    <source>
        <dbReference type="Proteomes" id="UP000295689"/>
    </source>
</evidence>
<evidence type="ECO:0000313" key="2">
    <source>
        <dbReference type="EMBL" id="TCN22967.1"/>
    </source>
</evidence>
<dbReference type="PRINTS" id="PR00069">
    <property type="entry name" value="ALDKETRDTASE"/>
</dbReference>
<gene>
    <name evidence="2" type="ORF">EV146_109124</name>
</gene>
<dbReference type="PANTHER" id="PTHR43312:SF1">
    <property type="entry name" value="NADP-DEPENDENT OXIDOREDUCTASE DOMAIN-CONTAINING PROTEIN"/>
    <property type="match status" value="1"/>
</dbReference>
<dbReference type="SUPFAM" id="SSF51430">
    <property type="entry name" value="NAD(P)-linked oxidoreductase"/>
    <property type="match status" value="1"/>
</dbReference>
<dbReference type="AlphaFoldDB" id="A0A4R2B8B1"/>
<organism evidence="2 3">
    <name type="scientific">Mesobacillus foraminis</name>
    <dbReference type="NCBI Taxonomy" id="279826"/>
    <lineage>
        <taxon>Bacteria</taxon>
        <taxon>Bacillati</taxon>
        <taxon>Bacillota</taxon>
        <taxon>Bacilli</taxon>
        <taxon>Bacillales</taxon>
        <taxon>Bacillaceae</taxon>
        <taxon>Mesobacillus</taxon>
    </lineage>
</organism>
<comment type="caution">
    <text evidence="2">The sequence shown here is derived from an EMBL/GenBank/DDBJ whole genome shotgun (WGS) entry which is preliminary data.</text>
</comment>
<dbReference type="Pfam" id="PF00248">
    <property type="entry name" value="Aldo_ket_red"/>
    <property type="match status" value="1"/>
</dbReference>
<accession>A0A4R2B8B1</accession>
<dbReference type="InterPro" id="IPR020471">
    <property type="entry name" value="AKR"/>
</dbReference>
<dbReference type="InterPro" id="IPR023210">
    <property type="entry name" value="NADP_OxRdtase_dom"/>
</dbReference>
<dbReference type="GO" id="GO:0016491">
    <property type="term" value="F:oxidoreductase activity"/>
    <property type="evidence" value="ECO:0007669"/>
    <property type="project" value="InterPro"/>
</dbReference>
<dbReference type="PANTHER" id="PTHR43312">
    <property type="entry name" value="D-THREO-ALDOSE 1-DEHYDROGENASE"/>
    <property type="match status" value="1"/>
</dbReference>
<dbReference type="CDD" id="cd19086">
    <property type="entry name" value="AKR_AKR11C1"/>
    <property type="match status" value="1"/>
</dbReference>
<name>A0A4R2B8B1_9BACI</name>
<evidence type="ECO:0000259" key="1">
    <source>
        <dbReference type="Pfam" id="PF00248"/>
    </source>
</evidence>
<sequence>MRKRQLGNSDLYVSEMSLGCMSLGTNEKKARTIIEAALEEGVNYFDTADLYDHGENEKIVGQAFKDVRKEVIIASKGGNRWNEAKDGWSWDPSKNYLKDAVKYSLDRLQTDYIDLYQLHGGTIEDPIEETIEAFEELKAEGLIRHYGISSIRPNVIREYLKKSSIVSVMMQYSILDRRPEEEALPLLQERGVSVVTRGSVAKGLLSELYFEKASNGKGFLDYRSGELLEVLPLLKEKVASARALEEVALQYNLANPAVASVVTGSSTVEQVRANARAVNSEPLTSEQVSLIHALTKASQYQEHR</sequence>
<dbReference type="Gene3D" id="3.20.20.100">
    <property type="entry name" value="NADP-dependent oxidoreductase domain"/>
    <property type="match status" value="1"/>
</dbReference>